<dbReference type="EMBL" id="DXCC01000002">
    <property type="protein sequence ID" value="HIZ14363.1"/>
    <property type="molecule type" value="Genomic_DNA"/>
</dbReference>
<sequence length="206" mass="23129">MKKAAIQIVLALVVIGLAFVVYRQLTIPLQFDKEVEKRSAAVIDRIKDIRSAERAYKQVYNKYCGNFDSLIAFVLTDSMVYERSFGSADDSVAVARGLVKSEQFKMAVIDTAFGTKKLTPEQVQQLRYIPYSADQEYILEAGALETESGVTVQVFECRAPFKAYLSDLNHQELVNLIDERENTFKDYPGIKVGSMTSATNDAGNWE</sequence>
<dbReference type="AlphaFoldDB" id="A0A9D2DCD8"/>
<proteinExistence type="predicted"/>
<comment type="caution">
    <text evidence="1">The sequence shown here is derived from an EMBL/GenBank/DDBJ whole genome shotgun (WGS) entry which is preliminary data.</text>
</comment>
<evidence type="ECO:0000313" key="2">
    <source>
        <dbReference type="Proteomes" id="UP000824014"/>
    </source>
</evidence>
<reference evidence="1" key="2">
    <citation type="submission" date="2021-04" db="EMBL/GenBank/DDBJ databases">
        <authorList>
            <person name="Gilroy R."/>
        </authorList>
    </citation>
    <scope>NUCLEOTIDE SEQUENCE</scope>
    <source>
        <strain evidence="1">ChiHjej11B10-19426</strain>
    </source>
</reference>
<name>A0A9D2DCD8_9BACT</name>
<organism evidence="1 2">
    <name type="scientific">Candidatus Tidjanibacter faecipullorum</name>
    <dbReference type="NCBI Taxonomy" id="2838766"/>
    <lineage>
        <taxon>Bacteria</taxon>
        <taxon>Pseudomonadati</taxon>
        <taxon>Bacteroidota</taxon>
        <taxon>Bacteroidia</taxon>
        <taxon>Bacteroidales</taxon>
        <taxon>Rikenellaceae</taxon>
        <taxon>Tidjanibacter</taxon>
    </lineage>
</organism>
<dbReference type="Proteomes" id="UP000824014">
    <property type="component" value="Unassembled WGS sequence"/>
</dbReference>
<gene>
    <name evidence="1" type="ORF">H9816_00375</name>
</gene>
<accession>A0A9D2DCD8</accession>
<reference evidence="1" key="1">
    <citation type="journal article" date="2021" name="PeerJ">
        <title>Extensive microbial diversity within the chicken gut microbiome revealed by metagenomics and culture.</title>
        <authorList>
            <person name="Gilroy R."/>
            <person name="Ravi A."/>
            <person name="Getino M."/>
            <person name="Pursley I."/>
            <person name="Horton D.L."/>
            <person name="Alikhan N.F."/>
            <person name="Baker D."/>
            <person name="Gharbi K."/>
            <person name="Hall N."/>
            <person name="Watson M."/>
            <person name="Adriaenssens E.M."/>
            <person name="Foster-Nyarko E."/>
            <person name="Jarju S."/>
            <person name="Secka A."/>
            <person name="Antonio M."/>
            <person name="Oren A."/>
            <person name="Chaudhuri R.R."/>
            <person name="La Ragione R."/>
            <person name="Hildebrand F."/>
            <person name="Pallen M.J."/>
        </authorList>
    </citation>
    <scope>NUCLEOTIDE SEQUENCE</scope>
    <source>
        <strain evidence="1">ChiHjej11B10-19426</strain>
    </source>
</reference>
<evidence type="ECO:0000313" key="1">
    <source>
        <dbReference type="EMBL" id="HIZ14363.1"/>
    </source>
</evidence>
<protein>
    <submittedName>
        <fullName evidence="1">Uncharacterized protein</fullName>
    </submittedName>
</protein>